<name>A0A142CXW4_9EURY</name>
<keyword evidence="2" id="KW-1185">Reference proteome</keyword>
<dbReference type="OrthoDB" id="85349at2157"/>
<evidence type="ECO:0000313" key="2">
    <source>
        <dbReference type="Proteomes" id="UP000073604"/>
    </source>
</evidence>
<dbReference type="Proteomes" id="UP000073604">
    <property type="component" value="Plasmid unnamed"/>
</dbReference>
<gene>
    <name evidence="1" type="ORF">A0127_10315</name>
</gene>
<protein>
    <recommendedName>
        <fullName evidence="3">KaiC-like domain-containing protein</fullName>
    </recommendedName>
</protein>
<dbReference type="KEGG" id="tpep:A0127_10315"/>
<dbReference type="GeneID" id="27140945"/>
<geneLocation type="plasmid" evidence="2"/>
<organism evidence="1 2">
    <name type="scientific">Thermococcus peptonophilus</name>
    <dbReference type="NCBI Taxonomy" id="53952"/>
    <lineage>
        <taxon>Archaea</taxon>
        <taxon>Methanobacteriati</taxon>
        <taxon>Methanobacteriota</taxon>
        <taxon>Thermococci</taxon>
        <taxon>Thermococcales</taxon>
        <taxon>Thermococcaceae</taxon>
        <taxon>Thermococcus</taxon>
    </lineage>
</organism>
<dbReference type="RefSeq" id="WP_062391002.1">
    <property type="nucleotide sequence ID" value="NZ_CP014751.1"/>
</dbReference>
<keyword evidence="1" id="KW-0614">Plasmid</keyword>
<dbReference type="AlphaFoldDB" id="A0A142CXW4"/>
<proteinExistence type="predicted"/>
<reference evidence="2" key="1">
    <citation type="submission" date="2016-03" db="EMBL/GenBank/DDBJ databases">
        <authorList>
            <person name="Oger P.M."/>
        </authorList>
    </citation>
    <scope>NUCLEOTIDE SEQUENCE [LARGE SCALE GENOMIC DNA]</scope>
    <source>
        <strain evidence="2">OG-1</strain>
        <plasmid evidence="2">Plasmid</plasmid>
    </source>
</reference>
<evidence type="ECO:0008006" key="3">
    <source>
        <dbReference type="Google" id="ProtNLM"/>
    </source>
</evidence>
<sequence>MSEPLGILAQAVERISPTLIEFELGSDVEVILMKLLYKLRPNYNDFLIISFYDGYAAFRKYVENIFEEEYVRRVFESAKLLSINSFLEEDFNPLEDLKTSQPDIIAGRALRITEALPQRTLVLVLGLDLYGVRDGEKNLIQLFPRLMTVLNRREGFRTIVTFNTGIFSPSVVNILGSFVFNVVKVGLEVEGKEIRRYIQFIRTPFLEHNLEKWYYTLIGKIVTFRKEE</sequence>
<dbReference type="EMBL" id="CP014751">
    <property type="protein sequence ID" value="AMQ19616.1"/>
    <property type="molecule type" value="Genomic_DNA"/>
</dbReference>
<accession>A0A142CXW4</accession>
<evidence type="ECO:0000313" key="1">
    <source>
        <dbReference type="EMBL" id="AMQ19616.1"/>
    </source>
</evidence>